<feature type="transmembrane region" description="Helical" evidence="7">
    <location>
        <begin position="152"/>
        <end position="171"/>
    </location>
</feature>
<keyword evidence="4 10" id="KW-0067">ATP-binding</keyword>
<evidence type="ECO:0000256" key="2">
    <source>
        <dbReference type="ARBA" id="ARBA00022692"/>
    </source>
</evidence>
<comment type="subcellular location">
    <subcellularLocation>
        <location evidence="1">Cell membrane</location>
        <topology evidence="1">Multi-pass membrane protein</topology>
    </subcellularLocation>
</comment>
<keyword evidence="6 7" id="KW-0472">Membrane</keyword>
<evidence type="ECO:0000256" key="4">
    <source>
        <dbReference type="ARBA" id="ARBA00022840"/>
    </source>
</evidence>
<feature type="transmembrane region" description="Helical" evidence="7">
    <location>
        <begin position="275"/>
        <end position="293"/>
    </location>
</feature>
<organism evidence="10 11">
    <name type="scientific">Aedoeadaptatus acetigenes</name>
    <dbReference type="NCBI Taxonomy" id="2981723"/>
    <lineage>
        <taxon>Bacteria</taxon>
        <taxon>Bacillati</taxon>
        <taxon>Bacillota</taxon>
        <taxon>Tissierellia</taxon>
        <taxon>Tissierellales</taxon>
        <taxon>Peptoniphilaceae</taxon>
        <taxon>Aedoeadaptatus</taxon>
    </lineage>
</organism>
<sequence length="573" mass="63291">MKQYIKPYIPLIIIEVLLIALSILADLYLPRLMSHIVDAGVLRGNVPLILNKGVAMIGLAALSVILMTVAGLMAAKISMGFARDLRAGLFSHVLSLDFPSFETFGAPSILTRATDDISQLERMAVVALRPMVRAPLMFVGATYMCLTTDVKLSAIILISGPMLLAVVITIARKSIPCFRRIRELMDKINLHFRERLTGIRVIRAFGKESYEDKRFDEVNRSMRRTSEQVNNYLITMLPAFNLIFNLSMVAVLYFGAGRIHAGTMEVGDLMAFIQYVVQIMFALSMFSMLFAMYPNAKAAYDRIVEVLETPPAKENVKVTLPEEGETSLVFDHVSFSYPGAERPVLSDISFEVKAGEKIAIIGGTGSGKSTILKLIHRFYHVSGGEIRLNGVNIEDISAKDLRSRVGYAPQKAMLLLRSVRENIGLSHDKPLSDGETDRYLSIAQAKDFVHAAENGMDATVSQTGKNLSGGQKQRLSIARALAKEPEVLLFDDAFSALDFQTDKALRRALAPMTDRTATIIVAQRVMTVLDCDEILVLDDGKIISRGTHEELMKSSTVYREIAASQLGEEVLYA</sequence>
<keyword evidence="11" id="KW-1185">Reference proteome</keyword>
<evidence type="ECO:0000259" key="8">
    <source>
        <dbReference type="PROSITE" id="PS50893"/>
    </source>
</evidence>
<dbReference type="SUPFAM" id="SSF90123">
    <property type="entry name" value="ABC transporter transmembrane region"/>
    <property type="match status" value="1"/>
</dbReference>
<evidence type="ECO:0000256" key="6">
    <source>
        <dbReference type="ARBA" id="ARBA00023136"/>
    </source>
</evidence>
<dbReference type="PANTHER" id="PTHR43394">
    <property type="entry name" value="ATP-DEPENDENT PERMEASE MDL1, MITOCHONDRIAL"/>
    <property type="match status" value="1"/>
</dbReference>
<dbReference type="PROSITE" id="PS50929">
    <property type="entry name" value="ABC_TM1F"/>
    <property type="match status" value="1"/>
</dbReference>
<evidence type="ECO:0000259" key="9">
    <source>
        <dbReference type="PROSITE" id="PS50929"/>
    </source>
</evidence>
<reference evidence="10 11" key="1">
    <citation type="submission" date="2024-04" db="EMBL/GenBank/DDBJ databases">
        <title>Human intestinal bacterial collection.</title>
        <authorList>
            <person name="Pauvert C."/>
            <person name="Hitch T.C.A."/>
            <person name="Clavel T."/>
        </authorList>
    </citation>
    <scope>NUCLEOTIDE SEQUENCE [LARGE SCALE GENOMIC DNA]</scope>
    <source>
        <strain evidence="10 11">CLA-SR-H026</strain>
    </source>
</reference>
<dbReference type="EMBL" id="JBBNPS010000047">
    <property type="protein sequence ID" value="MEQ3354421.1"/>
    <property type="molecule type" value="Genomic_DNA"/>
</dbReference>
<gene>
    <name evidence="10" type="ORF">AAA081_08975</name>
</gene>
<evidence type="ECO:0000313" key="10">
    <source>
        <dbReference type="EMBL" id="MEQ3354421.1"/>
    </source>
</evidence>
<dbReference type="InterPro" id="IPR027417">
    <property type="entry name" value="P-loop_NTPase"/>
</dbReference>
<keyword evidence="3" id="KW-0547">Nucleotide-binding</keyword>
<comment type="caution">
    <text evidence="10">The sequence shown here is derived from an EMBL/GenBank/DDBJ whole genome shotgun (WGS) entry which is preliminary data.</text>
</comment>
<accession>A0ABV1J891</accession>
<dbReference type="InterPro" id="IPR017871">
    <property type="entry name" value="ABC_transporter-like_CS"/>
</dbReference>
<dbReference type="Pfam" id="PF00005">
    <property type="entry name" value="ABC_tran"/>
    <property type="match status" value="1"/>
</dbReference>
<protein>
    <submittedName>
        <fullName evidence="10">ABC transporter ATP-binding protein</fullName>
    </submittedName>
</protein>
<dbReference type="PANTHER" id="PTHR43394:SF1">
    <property type="entry name" value="ATP-BINDING CASSETTE SUB-FAMILY B MEMBER 10, MITOCHONDRIAL"/>
    <property type="match status" value="1"/>
</dbReference>
<dbReference type="InterPro" id="IPR036640">
    <property type="entry name" value="ABC1_TM_sf"/>
</dbReference>
<feature type="transmembrane region" description="Helical" evidence="7">
    <location>
        <begin position="49"/>
        <end position="75"/>
    </location>
</feature>
<dbReference type="Gene3D" id="1.20.1560.10">
    <property type="entry name" value="ABC transporter type 1, transmembrane domain"/>
    <property type="match status" value="1"/>
</dbReference>
<dbReference type="InterPro" id="IPR039421">
    <property type="entry name" value="Type_1_exporter"/>
</dbReference>
<dbReference type="InterPro" id="IPR003439">
    <property type="entry name" value="ABC_transporter-like_ATP-bd"/>
</dbReference>
<keyword evidence="5 7" id="KW-1133">Transmembrane helix</keyword>
<feature type="transmembrane region" description="Helical" evidence="7">
    <location>
        <begin position="232"/>
        <end position="255"/>
    </location>
</feature>
<evidence type="ECO:0000256" key="5">
    <source>
        <dbReference type="ARBA" id="ARBA00022989"/>
    </source>
</evidence>
<evidence type="ECO:0000256" key="7">
    <source>
        <dbReference type="SAM" id="Phobius"/>
    </source>
</evidence>
<dbReference type="SMART" id="SM00382">
    <property type="entry name" value="AAA"/>
    <property type="match status" value="1"/>
</dbReference>
<evidence type="ECO:0000256" key="1">
    <source>
        <dbReference type="ARBA" id="ARBA00004651"/>
    </source>
</evidence>
<dbReference type="InterPro" id="IPR003593">
    <property type="entry name" value="AAA+_ATPase"/>
</dbReference>
<dbReference type="RefSeq" id="WP_349054686.1">
    <property type="nucleotide sequence ID" value="NZ_JBBNPS010000047.1"/>
</dbReference>
<feature type="transmembrane region" description="Helical" evidence="7">
    <location>
        <begin position="7"/>
        <end position="29"/>
    </location>
</feature>
<name>A0ABV1J891_9FIRM</name>
<feature type="domain" description="ABC transporter" evidence="8">
    <location>
        <begin position="328"/>
        <end position="564"/>
    </location>
</feature>
<proteinExistence type="predicted"/>
<dbReference type="GO" id="GO:0005524">
    <property type="term" value="F:ATP binding"/>
    <property type="evidence" value="ECO:0007669"/>
    <property type="project" value="UniProtKB-KW"/>
</dbReference>
<dbReference type="CDD" id="cd18548">
    <property type="entry name" value="ABC_6TM_Tm287_like"/>
    <property type="match status" value="1"/>
</dbReference>
<keyword evidence="2 7" id="KW-0812">Transmembrane</keyword>
<dbReference type="Pfam" id="PF00664">
    <property type="entry name" value="ABC_membrane"/>
    <property type="match status" value="1"/>
</dbReference>
<dbReference type="InterPro" id="IPR011527">
    <property type="entry name" value="ABC1_TM_dom"/>
</dbReference>
<feature type="domain" description="ABC transmembrane type-1" evidence="9">
    <location>
        <begin position="16"/>
        <end position="295"/>
    </location>
</feature>
<evidence type="ECO:0000256" key="3">
    <source>
        <dbReference type="ARBA" id="ARBA00022741"/>
    </source>
</evidence>
<dbReference type="SUPFAM" id="SSF52540">
    <property type="entry name" value="P-loop containing nucleoside triphosphate hydrolases"/>
    <property type="match status" value="1"/>
</dbReference>
<feature type="transmembrane region" description="Helical" evidence="7">
    <location>
        <begin position="126"/>
        <end position="146"/>
    </location>
</feature>
<evidence type="ECO:0000313" key="11">
    <source>
        <dbReference type="Proteomes" id="UP001481872"/>
    </source>
</evidence>
<dbReference type="Proteomes" id="UP001481872">
    <property type="component" value="Unassembled WGS sequence"/>
</dbReference>
<dbReference type="PROSITE" id="PS00211">
    <property type="entry name" value="ABC_TRANSPORTER_1"/>
    <property type="match status" value="1"/>
</dbReference>
<dbReference type="Gene3D" id="3.40.50.300">
    <property type="entry name" value="P-loop containing nucleotide triphosphate hydrolases"/>
    <property type="match status" value="1"/>
</dbReference>
<dbReference type="PROSITE" id="PS50893">
    <property type="entry name" value="ABC_TRANSPORTER_2"/>
    <property type="match status" value="1"/>
</dbReference>